<feature type="region of interest" description="Disordered" evidence="1">
    <location>
        <begin position="112"/>
        <end position="138"/>
    </location>
</feature>
<dbReference type="Pfam" id="PF25534">
    <property type="entry name" value="DUF7918"/>
    <property type="match status" value="1"/>
</dbReference>
<protein>
    <recommendedName>
        <fullName evidence="2">DUF7918 domain-containing protein</fullName>
    </recommendedName>
</protein>
<reference evidence="3 4" key="1">
    <citation type="journal article" date="2014" name="BMC Genomics">
        <title>Comparative genome sequencing reveals chemotype-specific gene clusters in the toxigenic black mold Stachybotrys.</title>
        <authorList>
            <person name="Semeiks J."/>
            <person name="Borek D."/>
            <person name="Otwinowski Z."/>
            <person name="Grishin N.V."/>
        </authorList>
    </citation>
    <scope>NUCLEOTIDE SEQUENCE [LARGE SCALE GENOMIC DNA]</scope>
    <source>
        <strain evidence="4">CBS 109288 / IBT 7711</strain>
    </source>
</reference>
<feature type="compositionally biased region" description="Basic and acidic residues" evidence="1">
    <location>
        <begin position="114"/>
        <end position="124"/>
    </location>
</feature>
<feature type="domain" description="DUF7918" evidence="2">
    <location>
        <begin position="2"/>
        <end position="118"/>
    </location>
</feature>
<name>A0A084AXL2_STACB</name>
<organism evidence="3 4">
    <name type="scientific">Stachybotrys chartarum (strain CBS 109288 / IBT 7711)</name>
    <name type="common">Toxic black mold</name>
    <name type="synonym">Stilbospora chartarum</name>
    <dbReference type="NCBI Taxonomy" id="1280523"/>
    <lineage>
        <taxon>Eukaryota</taxon>
        <taxon>Fungi</taxon>
        <taxon>Dikarya</taxon>
        <taxon>Ascomycota</taxon>
        <taxon>Pezizomycotina</taxon>
        <taxon>Sordariomycetes</taxon>
        <taxon>Hypocreomycetidae</taxon>
        <taxon>Hypocreales</taxon>
        <taxon>Stachybotryaceae</taxon>
        <taxon>Stachybotrys</taxon>
    </lineage>
</organism>
<evidence type="ECO:0000313" key="3">
    <source>
        <dbReference type="EMBL" id="KEY70041.1"/>
    </source>
</evidence>
<evidence type="ECO:0000259" key="2">
    <source>
        <dbReference type="Pfam" id="PF25534"/>
    </source>
</evidence>
<dbReference type="EMBL" id="KL648493">
    <property type="protein sequence ID" value="KEY70041.1"/>
    <property type="molecule type" value="Genomic_DNA"/>
</dbReference>
<dbReference type="HOGENOM" id="CLU_1687857_0_0_1"/>
<proteinExistence type="predicted"/>
<dbReference type="Proteomes" id="UP000028045">
    <property type="component" value="Unassembled WGS sequence"/>
</dbReference>
<evidence type="ECO:0000313" key="4">
    <source>
        <dbReference type="Proteomes" id="UP000028045"/>
    </source>
</evidence>
<dbReference type="InterPro" id="IPR057678">
    <property type="entry name" value="DUF7918"/>
</dbReference>
<sequence length="156" mass="18185">MDGAALLEYDDPEPNKRTDGRTSFCDKYIRSQCGNEFSISLKVTDPFNWKDQGERTMLCFEAFVDGQLVSRVLAEDGYFKHDIHGRYEYDRHHKCNMLYKFRFGPVITGMLNEQPDRTGTKREFDDTENNDLEARSNKKLRRGREAVIDLTDLADD</sequence>
<keyword evidence="4" id="KW-1185">Reference proteome</keyword>
<accession>A0A084AXL2</accession>
<evidence type="ECO:0000256" key="1">
    <source>
        <dbReference type="SAM" id="MobiDB-lite"/>
    </source>
</evidence>
<gene>
    <name evidence="3" type="ORF">S7711_11561</name>
</gene>
<dbReference type="AlphaFoldDB" id="A0A084AXL2"/>